<evidence type="ECO:0000313" key="2">
    <source>
        <dbReference type="EMBL" id="GBG00228.1"/>
    </source>
</evidence>
<dbReference type="PROSITE" id="PS51257">
    <property type="entry name" value="PROKAR_LIPOPROTEIN"/>
    <property type="match status" value="1"/>
</dbReference>
<name>A0A2V0PRM0_9CHLO</name>
<feature type="signal peptide" evidence="1">
    <location>
        <begin position="1"/>
        <end position="22"/>
    </location>
</feature>
<reference evidence="2 3" key="1">
    <citation type="journal article" date="2018" name="Sci. Rep.">
        <title>Raphidocelis subcapitata (=Pseudokirchneriella subcapitata) provides an insight into genome evolution and environmental adaptations in the Sphaeropleales.</title>
        <authorList>
            <person name="Suzuki S."/>
            <person name="Yamaguchi H."/>
            <person name="Nakajima N."/>
            <person name="Kawachi M."/>
        </authorList>
    </citation>
    <scope>NUCLEOTIDE SEQUENCE [LARGE SCALE GENOMIC DNA]</scope>
    <source>
        <strain evidence="2 3">NIES-35</strain>
    </source>
</reference>
<dbReference type="AlphaFoldDB" id="A0A2V0PRM0"/>
<evidence type="ECO:0000313" key="3">
    <source>
        <dbReference type="Proteomes" id="UP000247498"/>
    </source>
</evidence>
<feature type="chain" id="PRO_5016036569" description="Pherophorin domain-containing protein" evidence="1">
    <location>
        <begin position="23"/>
        <end position="707"/>
    </location>
</feature>
<comment type="caution">
    <text evidence="2">The sequence shown here is derived from an EMBL/GenBank/DDBJ whole genome shotgun (WGS) entry which is preliminary data.</text>
</comment>
<evidence type="ECO:0000256" key="1">
    <source>
        <dbReference type="SAM" id="SignalP"/>
    </source>
</evidence>
<sequence length="707" mass="73791">MARTQFTALLLVVLACLMVAAAGAVSDGRMLLAAPVCGTTVPEGAVNASSFTMAFDGATGCFKIGVNADCDPAKGGHCCVGGSAPRPPKFNYVLIKPSAGSTCATKFELKNIKLKVGGKPKKLVLVGADIKVKLATLSSSGGEACFDFSKASAACKDVSKLCGAGGCGAQLVTKRFSKAKGEKRNTCCLGGKLSGGLCGAAPPKADGTACSIGSCQAGVCKDMCIGITCPAPGECQSAAAVPVLQLVGKTVDDFFDPAEPLTWQVKNAVLDPATVEITVDGSAVDPASITADASQIAADLGGFGGGGRLVVVNATGTASEDLDWSAVLWLGTRELVVHNYAVSASLTEVTLKLENMPAPSPIANNDLMNGTAGWDTAVPDALTIQNHVENITAVDSGLSGVMMPPAAGSRDPEAMLQQRQEWRRPEAKGLVIMPVAQAGATDYADYDLVITTTGQGPVSVSHTFEVPSGSGQVEIRYRFVTNEYPTWYGSEYDDTFSVVVKSLKKGVVFSEGGSLNGLPASAYTITMEGASTEWWKKKVAVDPDGDTVQVILSVANVGDGLVDSSLYLDYVTAGRVCIRPLKFTWFTDVIVHCYIDGVTKTTQYDKDGVGPELYTNAYLHSCREITGASAEGVLQAAKAAEPFYLACPASESWTQMWCEAPKYNIMDHNCCHFVDAAIKAAGSPTVTSYFPGYDLYPDVAEPPPPTP</sequence>
<dbReference type="OrthoDB" id="10683012at2759"/>
<accession>A0A2V0PRM0</accession>
<organism evidence="2 3">
    <name type="scientific">Raphidocelis subcapitata</name>
    <dbReference type="NCBI Taxonomy" id="307507"/>
    <lineage>
        <taxon>Eukaryota</taxon>
        <taxon>Viridiplantae</taxon>
        <taxon>Chlorophyta</taxon>
        <taxon>core chlorophytes</taxon>
        <taxon>Chlorophyceae</taxon>
        <taxon>CS clade</taxon>
        <taxon>Sphaeropleales</taxon>
        <taxon>Selenastraceae</taxon>
        <taxon>Raphidocelis</taxon>
    </lineage>
</organism>
<evidence type="ECO:0008006" key="4">
    <source>
        <dbReference type="Google" id="ProtNLM"/>
    </source>
</evidence>
<keyword evidence="3" id="KW-1185">Reference proteome</keyword>
<dbReference type="EMBL" id="BDRX01000202">
    <property type="protein sequence ID" value="GBG00228.1"/>
    <property type="molecule type" value="Genomic_DNA"/>
</dbReference>
<proteinExistence type="predicted"/>
<dbReference type="InParanoid" id="A0A2V0PRM0"/>
<gene>
    <name evidence="2" type="ORF">Rsub_13142</name>
</gene>
<dbReference type="Proteomes" id="UP000247498">
    <property type="component" value="Unassembled WGS sequence"/>
</dbReference>
<protein>
    <recommendedName>
        <fullName evidence="4">Pherophorin domain-containing protein</fullName>
    </recommendedName>
</protein>
<keyword evidence="1" id="KW-0732">Signal</keyword>